<feature type="domain" description="UBA" evidence="2">
    <location>
        <begin position="151"/>
        <end position="191"/>
    </location>
</feature>
<dbReference type="InterPro" id="IPR029071">
    <property type="entry name" value="Ubiquitin-like_domsf"/>
</dbReference>
<dbReference type="CDD" id="cd14306">
    <property type="entry name" value="UBA_VP13D"/>
    <property type="match status" value="1"/>
</dbReference>
<evidence type="ECO:0000259" key="3">
    <source>
        <dbReference type="PROSITE" id="PS50053"/>
    </source>
</evidence>
<dbReference type="InterPro" id="IPR009060">
    <property type="entry name" value="UBA-like_sf"/>
</dbReference>
<sequence length="210" mass="23704">MHIRVHTLTGVTTSFELSSTDASLSSLKAVLAEQWSVPVAGQILVLAGKIMSPDSARLDKFLTGGDNIIHNIVVFFSHRRHQSVFHEQLLKDAVGTARIESILHSRREQRRASFEHLRSRRVPVEPSRARLVQCPQVGQSSDIDRPRPPQSPDAAKVRQLEDMGFRADQARRALIHHRNNLELSLNWLLHNSTNNADNDDDDDEDDDDNN</sequence>
<organism evidence="4 5">
    <name type="scientific">Plasmodiophora brassicae</name>
    <name type="common">Clubroot disease agent</name>
    <dbReference type="NCBI Taxonomy" id="37360"/>
    <lineage>
        <taxon>Eukaryota</taxon>
        <taxon>Sar</taxon>
        <taxon>Rhizaria</taxon>
        <taxon>Endomyxa</taxon>
        <taxon>Phytomyxea</taxon>
        <taxon>Plasmodiophorida</taxon>
        <taxon>Plasmodiophoridae</taxon>
        <taxon>Plasmodiophora</taxon>
    </lineage>
</organism>
<reference evidence="4 5" key="1">
    <citation type="submission" date="2018-03" db="EMBL/GenBank/DDBJ databases">
        <authorList>
            <person name="Fogelqvist J."/>
        </authorList>
    </citation>
    <scope>NUCLEOTIDE SEQUENCE [LARGE SCALE GENOMIC DNA]</scope>
</reference>
<proteinExistence type="predicted"/>
<dbReference type="SMART" id="SM00213">
    <property type="entry name" value="UBQ"/>
    <property type="match status" value="1"/>
</dbReference>
<dbReference type="Gene3D" id="3.10.20.90">
    <property type="entry name" value="Phosphatidylinositol 3-kinase Catalytic Subunit, Chain A, domain 1"/>
    <property type="match status" value="1"/>
</dbReference>
<geneLocation type="mitochondrion" evidence="4"/>
<dbReference type="AlphaFoldDB" id="A0A3P3Y3B2"/>
<name>A0A3P3Y3B2_PLABS</name>
<protein>
    <recommendedName>
        <fullName evidence="6">UBA domain-containing protein</fullName>
    </recommendedName>
</protein>
<evidence type="ECO:0000259" key="2">
    <source>
        <dbReference type="PROSITE" id="PS50030"/>
    </source>
</evidence>
<feature type="domain" description="Ubiquitin-like" evidence="3">
    <location>
        <begin position="1"/>
        <end position="68"/>
    </location>
</feature>
<dbReference type="SUPFAM" id="SSF54236">
    <property type="entry name" value="Ubiquitin-like"/>
    <property type="match status" value="1"/>
</dbReference>
<evidence type="ECO:0000313" key="5">
    <source>
        <dbReference type="Proteomes" id="UP000290189"/>
    </source>
</evidence>
<dbReference type="InterPro" id="IPR000626">
    <property type="entry name" value="Ubiquitin-like_dom"/>
</dbReference>
<accession>A0A3P3Y3B2</accession>
<dbReference type="InterPro" id="IPR041969">
    <property type="entry name" value="VP13D_UBA"/>
</dbReference>
<dbReference type="EMBL" id="OVEO01000003">
    <property type="protein sequence ID" value="SPQ94611.1"/>
    <property type="molecule type" value="Genomic_DNA"/>
</dbReference>
<evidence type="ECO:0000313" key="4">
    <source>
        <dbReference type="EMBL" id="SPQ94611.1"/>
    </source>
</evidence>
<dbReference type="SMART" id="SM00165">
    <property type="entry name" value="UBA"/>
    <property type="match status" value="1"/>
</dbReference>
<dbReference type="PROSITE" id="PS50053">
    <property type="entry name" value="UBIQUITIN_2"/>
    <property type="match status" value="1"/>
</dbReference>
<dbReference type="CDD" id="cd17039">
    <property type="entry name" value="Ubl_ubiquitin_like"/>
    <property type="match status" value="1"/>
</dbReference>
<feature type="region of interest" description="Disordered" evidence="1">
    <location>
        <begin position="128"/>
        <end position="160"/>
    </location>
</feature>
<dbReference type="SUPFAM" id="SSF46934">
    <property type="entry name" value="UBA-like"/>
    <property type="match status" value="1"/>
</dbReference>
<keyword evidence="4" id="KW-0496">Mitochondrion</keyword>
<evidence type="ECO:0008006" key="6">
    <source>
        <dbReference type="Google" id="ProtNLM"/>
    </source>
</evidence>
<dbReference type="Proteomes" id="UP000290189">
    <property type="component" value="Unassembled WGS sequence"/>
</dbReference>
<dbReference type="PROSITE" id="PS50030">
    <property type="entry name" value="UBA"/>
    <property type="match status" value="1"/>
</dbReference>
<dbReference type="Pfam" id="PF22562">
    <property type="entry name" value="UBA_7"/>
    <property type="match status" value="1"/>
</dbReference>
<evidence type="ECO:0000256" key="1">
    <source>
        <dbReference type="SAM" id="MobiDB-lite"/>
    </source>
</evidence>
<dbReference type="Gene3D" id="1.10.8.10">
    <property type="entry name" value="DNA helicase RuvA subunit, C-terminal domain"/>
    <property type="match status" value="1"/>
</dbReference>
<dbReference type="InterPro" id="IPR015940">
    <property type="entry name" value="UBA"/>
</dbReference>
<gene>
    <name evidence="4" type="ORF">PLBR_LOCUS1826</name>
</gene>